<proteinExistence type="predicted"/>
<feature type="domain" description="HTH marR-type" evidence="1">
    <location>
        <begin position="1"/>
        <end position="136"/>
    </location>
</feature>
<reference evidence="2 3" key="1">
    <citation type="submission" date="2019-11" db="EMBL/GenBank/DDBJ databases">
        <authorList>
            <person name="Criscuolo A."/>
        </authorList>
    </citation>
    <scope>NUCLEOTIDE SEQUENCE [LARGE SCALE GENOMIC DNA]</scope>
    <source>
        <strain evidence="2">CIP111667</strain>
    </source>
</reference>
<sequence>MTANLGADLLAAVALLNRWATARADFDVPAAQARLLALVERAGPARISDLARADRTSQPTMTAQVQRLEDLGWISREPDPTDGRAALVGLTDAGRTALRGVRAARERALEPSLAQLSDAERADLEAGIAVMRRLVELPAVAPVAAPTDPV</sequence>
<organism evidence="2 3">
    <name type="scientific">Occultella aeris</name>
    <dbReference type="NCBI Taxonomy" id="2761496"/>
    <lineage>
        <taxon>Bacteria</taxon>
        <taxon>Bacillati</taxon>
        <taxon>Actinomycetota</taxon>
        <taxon>Actinomycetes</taxon>
        <taxon>Micrococcales</taxon>
        <taxon>Ruaniaceae</taxon>
        <taxon>Occultella</taxon>
    </lineage>
</organism>
<dbReference type="InterPro" id="IPR036390">
    <property type="entry name" value="WH_DNA-bd_sf"/>
</dbReference>
<name>A0A7M4DN90_9MICO</name>
<dbReference type="PANTHER" id="PTHR39515:SF2">
    <property type="entry name" value="HTH-TYPE TRANSCRIPTIONAL REGULATOR RV0880"/>
    <property type="match status" value="1"/>
</dbReference>
<dbReference type="SUPFAM" id="SSF46785">
    <property type="entry name" value="Winged helix' DNA-binding domain"/>
    <property type="match status" value="1"/>
</dbReference>
<dbReference type="Gene3D" id="1.10.10.10">
    <property type="entry name" value="Winged helix-like DNA-binding domain superfamily/Winged helix DNA-binding domain"/>
    <property type="match status" value="1"/>
</dbReference>
<gene>
    <name evidence="2" type="ORF">HALOF300_03620</name>
</gene>
<comment type="caution">
    <text evidence="2">The sequence shown here is derived from an EMBL/GenBank/DDBJ whole genome shotgun (WGS) entry which is preliminary data.</text>
</comment>
<protein>
    <submittedName>
        <fullName evidence="2">DNA-binding transcriptional repressor MarR</fullName>
    </submittedName>
</protein>
<dbReference type="AlphaFoldDB" id="A0A7M4DN90"/>
<dbReference type="PROSITE" id="PS50995">
    <property type="entry name" value="HTH_MARR_2"/>
    <property type="match status" value="1"/>
</dbReference>
<dbReference type="InterPro" id="IPR000835">
    <property type="entry name" value="HTH_MarR-typ"/>
</dbReference>
<keyword evidence="3" id="KW-1185">Reference proteome</keyword>
<dbReference type="PANTHER" id="PTHR39515">
    <property type="entry name" value="CONSERVED PROTEIN"/>
    <property type="match status" value="1"/>
</dbReference>
<keyword evidence="2" id="KW-0238">DNA-binding</keyword>
<dbReference type="EMBL" id="CACRYJ010000053">
    <property type="protein sequence ID" value="VZO38900.1"/>
    <property type="molecule type" value="Genomic_DNA"/>
</dbReference>
<dbReference type="InterPro" id="IPR036388">
    <property type="entry name" value="WH-like_DNA-bd_sf"/>
</dbReference>
<dbReference type="Pfam" id="PF01047">
    <property type="entry name" value="MarR"/>
    <property type="match status" value="1"/>
</dbReference>
<accession>A0A7M4DN90</accession>
<evidence type="ECO:0000259" key="1">
    <source>
        <dbReference type="PROSITE" id="PS50995"/>
    </source>
</evidence>
<dbReference type="Proteomes" id="UP000419743">
    <property type="component" value="Unassembled WGS sequence"/>
</dbReference>
<dbReference type="GO" id="GO:0003700">
    <property type="term" value="F:DNA-binding transcription factor activity"/>
    <property type="evidence" value="ECO:0007669"/>
    <property type="project" value="InterPro"/>
</dbReference>
<evidence type="ECO:0000313" key="3">
    <source>
        <dbReference type="Proteomes" id="UP000419743"/>
    </source>
</evidence>
<dbReference type="SMART" id="SM00347">
    <property type="entry name" value="HTH_MARR"/>
    <property type="match status" value="1"/>
</dbReference>
<dbReference type="RefSeq" id="WP_156742275.1">
    <property type="nucleotide sequence ID" value="NZ_CACRYJ010000053.1"/>
</dbReference>
<dbReference type="InterPro" id="IPR052526">
    <property type="entry name" value="HTH-type_Bedaq_tolerance"/>
</dbReference>
<dbReference type="GO" id="GO:0003677">
    <property type="term" value="F:DNA binding"/>
    <property type="evidence" value="ECO:0007669"/>
    <property type="project" value="UniProtKB-KW"/>
</dbReference>
<evidence type="ECO:0000313" key="2">
    <source>
        <dbReference type="EMBL" id="VZO38900.1"/>
    </source>
</evidence>